<dbReference type="GO" id="GO:0042157">
    <property type="term" value="P:lipoprotein metabolic process"/>
    <property type="evidence" value="ECO:0007669"/>
    <property type="project" value="InterPro"/>
</dbReference>
<accession>A0A6P3VIT2</accession>
<feature type="signal peptide" evidence="1">
    <location>
        <begin position="1"/>
        <end position="20"/>
    </location>
</feature>
<gene>
    <name evidence="3" type="primary">LOC105891738</name>
</gene>
<dbReference type="KEGG" id="char:105891738"/>
<dbReference type="GO" id="GO:0005576">
    <property type="term" value="C:extracellular region"/>
    <property type="evidence" value="ECO:0007669"/>
    <property type="project" value="InterPro"/>
</dbReference>
<dbReference type="InterPro" id="IPR006801">
    <property type="entry name" value="ApoA-II"/>
</dbReference>
<keyword evidence="1" id="KW-0732">Signal</keyword>
<dbReference type="OrthoDB" id="8446556at2759"/>
<dbReference type="RefSeq" id="XP_012673372.2">
    <property type="nucleotide sequence ID" value="XM_012817918.2"/>
</dbReference>
<feature type="chain" id="PRO_5027922240" evidence="1">
    <location>
        <begin position="21"/>
        <end position="138"/>
    </location>
</feature>
<reference evidence="3" key="1">
    <citation type="submission" date="2025-08" db="UniProtKB">
        <authorList>
            <consortium name="RefSeq"/>
        </authorList>
    </citation>
    <scope>IDENTIFICATION</scope>
</reference>
<protein>
    <submittedName>
        <fullName evidence="3">Type-4 ice-structuring protein LS-12-like</fullName>
    </submittedName>
</protein>
<sequence>MKFALAVTLVVLVISQGTESASLGKHDIPAEIEKITKYFQDLSRMLTTTTTELMETLKAHDLTGKAEAYLQDSKAQVQPLLEKVQEQLKPLTTNFEEQFKSLSESILAQLKPLVESVKAQMEDLVETVMAKTKALLPQ</sequence>
<name>A0A6P3VIT2_CLUHA</name>
<dbReference type="SUPFAM" id="SSF58113">
    <property type="entry name" value="Apolipoprotein A-I"/>
    <property type="match status" value="1"/>
</dbReference>
<evidence type="ECO:0000313" key="3">
    <source>
        <dbReference type="RefSeq" id="XP_012673372.2"/>
    </source>
</evidence>
<evidence type="ECO:0000256" key="1">
    <source>
        <dbReference type="SAM" id="SignalP"/>
    </source>
</evidence>
<dbReference type="Proteomes" id="UP000515152">
    <property type="component" value="Chromosome 11"/>
</dbReference>
<proteinExistence type="predicted"/>
<dbReference type="GO" id="GO:0006869">
    <property type="term" value="P:lipid transport"/>
    <property type="evidence" value="ECO:0007669"/>
    <property type="project" value="InterPro"/>
</dbReference>
<dbReference type="Gene3D" id="6.10.250.100">
    <property type="match status" value="1"/>
</dbReference>
<dbReference type="GO" id="GO:0008289">
    <property type="term" value="F:lipid binding"/>
    <property type="evidence" value="ECO:0007669"/>
    <property type="project" value="InterPro"/>
</dbReference>
<keyword evidence="2" id="KW-1185">Reference proteome</keyword>
<evidence type="ECO:0000313" key="2">
    <source>
        <dbReference type="Proteomes" id="UP000515152"/>
    </source>
</evidence>
<dbReference type="Pfam" id="PF04711">
    <property type="entry name" value="ApoA-II"/>
    <property type="match status" value="1"/>
</dbReference>
<dbReference type="AlphaFoldDB" id="A0A6P3VIT2"/>
<organism evidence="2 3">
    <name type="scientific">Clupea harengus</name>
    <name type="common">Atlantic herring</name>
    <dbReference type="NCBI Taxonomy" id="7950"/>
    <lineage>
        <taxon>Eukaryota</taxon>
        <taxon>Metazoa</taxon>
        <taxon>Chordata</taxon>
        <taxon>Craniata</taxon>
        <taxon>Vertebrata</taxon>
        <taxon>Euteleostomi</taxon>
        <taxon>Actinopterygii</taxon>
        <taxon>Neopterygii</taxon>
        <taxon>Teleostei</taxon>
        <taxon>Clupei</taxon>
        <taxon>Clupeiformes</taxon>
        <taxon>Clupeoidei</taxon>
        <taxon>Clupeidae</taxon>
        <taxon>Clupea</taxon>
    </lineage>
</organism>
<dbReference type="GeneID" id="105891738"/>